<proteinExistence type="predicted"/>
<evidence type="ECO:0000313" key="3">
    <source>
        <dbReference type="Proteomes" id="UP000679307"/>
    </source>
</evidence>
<protein>
    <submittedName>
        <fullName evidence="2">Uncharacterized protein</fullName>
    </submittedName>
</protein>
<feature type="transmembrane region" description="Helical" evidence="1">
    <location>
        <begin position="51"/>
        <end position="71"/>
    </location>
</feature>
<sequence>MRPVSTIRSVALAAALLLTGLLLAGLSVEPSAATRDVQVIVGFGNHGLHLGDLPIVGAWLVGMALCGVLWVRD</sequence>
<dbReference type="EMBL" id="CP075371">
    <property type="protein sequence ID" value="QVT78463.1"/>
    <property type="molecule type" value="Genomic_DNA"/>
</dbReference>
<dbReference type="Proteomes" id="UP000679307">
    <property type="component" value="Chromosome"/>
</dbReference>
<gene>
    <name evidence="2" type="ORF">ENKNEFLB_00840</name>
</gene>
<name>A0ABX8EDB2_9ACTN</name>
<keyword evidence="1" id="KW-0812">Transmembrane</keyword>
<keyword evidence="1" id="KW-0472">Membrane</keyword>
<keyword evidence="3" id="KW-1185">Reference proteome</keyword>
<keyword evidence="1" id="KW-1133">Transmembrane helix</keyword>
<evidence type="ECO:0000256" key="1">
    <source>
        <dbReference type="SAM" id="Phobius"/>
    </source>
</evidence>
<evidence type="ECO:0000313" key="2">
    <source>
        <dbReference type="EMBL" id="QVT78463.1"/>
    </source>
</evidence>
<accession>A0ABX8EDB2</accession>
<organism evidence="2 3">
    <name type="scientific">Nocardioides aquaticus</name>
    <dbReference type="NCBI Taxonomy" id="160826"/>
    <lineage>
        <taxon>Bacteria</taxon>
        <taxon>Bacillati</taxon>
        <taxon>Actinomycetota</taxon>
        <taxon>Actinomycetes</taxon>
        <taxon>Propionibacteriales</taxon>
        <taxon>Nocardioidaceae</taxon>
        <taxon>Nocardioides</taxon>
    </lineage>
</organism>
<reference evidence="2 3" key="1">
    <citation type="submission" date="2021-05" db="EMBL/GenBank/DDBJ databases">
        <title>Complete genome of Nocardioides aquaticus KCTC 9944T isolated from meromictic and hypersaline Ekho Lake, Antarctica.</title>
        <authorList>
            <person name="Hwang K."/>
            <person name="Kim K.M."/>
            <person name="Choe H."/>
        </authorList>
    </citation>
    <scope>NUCLEOTIDE SEQUENCE [LARGE SCALE GENOMIC DNA]</scope>
    <source>
        <strain evidence="2 3">KCTC 9944</strain>
    </source>
</reference>